<accession>A0A6B0QT05</accession>
<dbReference type="GO" id="GO:0005886">
    <property type="term" value="C:plasma membrane"/>
    <property type="evidence" value="ECO:0007669"/>
    <property type="project" value="UniProtKB-SubCell"/>
</dbReference>
<comment type="subcellular location">
    <subcellularLocation>
        <location evidence="1">Cell membrane</location>
        <topology evidence="1">Multi-pass membrane protein</topology>
    </subcellularLocation>
</comment>
<name>A0A6B0QT05_9CETA</name>
<evidence type="ECO:0000256" key="12">
    <source>
        <dbReference type="ARBA" id="ARBA00023224"/>
    </source>
</evidence>
<dbReference type="InterPro" id="IPR038550">
    <property type="entry name" value="GPCR_3_9-Cys_sf"/>
</dbReference>
<feature type="transmembrane region" description="Helical" evidence="13">
    <location>
        <begin position="589"/>
        <end position="608"/>
    </location>
</feature>
<evidence type="ECO:0000256" key="3">
    <source>
        <dbReference type="ARBA" id="ARBA00022475"/>
    </source>
</evidence>
<dbReference type="PROSITE" id="PS50259">
    <property type="entry name" value="G_PROTEIN_RECEP_F3_4"/>
    <property type="match status" value="1"/>
</dbReference>
<dbReference type="PANTHER" id="PTHR24060">
    <property type="entry name" value="METABOTROPIC GLUTAMATE RECEPTOR"/>
    <property type="match status" value="1"/>
</dbReference>
<dbReference type="InterPro" id="IPR050726">
    <property type="entry name" value="mGluR"/>
</dbReference>
<reference evidence="15" key="1">
    <citation type="submission" date="2019-10" db="EMBL/GenBank/DDBJ databases">
        <title>The sequence and de novo assembly of the wild yak genome.</title>
        <authorList>
            <person name="Liu Y."/>
        </authorList>
    </citation>
    <scope>NUCLEOTIDE SEQUENCE [LARGE SCALE GENOMIC DNA]</scope>
    <source>
        <strain evidence="15">WY2019</strain>
    </source>
</reference>
<dbReference type="PROSITE" id="PS00980">
    <property type="entry name" value="G_PROTEIN_RECEP_F3_2"/>
    <property type="match status" value="1"/>
</dbReference>
<dbReference type="FunFam" id="3.40.50.2300:FF:000009">
    <property type="entry name" value="Glutamate receptor, metabotropic 4"/>
    <property type="match status" value="1"/>
</dbReference>
<dbReference type="Proteomes" id="UP000322234">
    <property type="component" value="Unassembled WGS sequence"/>
</dbReference>
<feature type="transmembrane region" description="Helical" evidence="13">
    <location>
        <begin position="561"/>
        <end position="583"/>
    </location>
</feature>
<keyword evidence="7" id="KW-0297">G-protein coupled receptor</keyword>
<keyword evidence="16" id="KW-1185">Reference proteome</keyword>
<sequence>MSGSCRCDSCECNPTTPMTVVIWAQTAKVSGNEAIRMGAASGKGFSISRKPYLNSLSNNENELSLSSLVGLVMGVVRGPLETTKKGKFGVWLEIWTDVLAKYLCTTKEHSLIKGTIYQEIPQISYASTAPELSDNTRYDFFSRVVPPDSYQAQAMVDIVTALGWNYVSTLASEGNYGESGVEAFTQISREIGGVCIAQSQKIPREPRPGEFEKIIKRLLETPNARAVIMFANEDDIRRILEAAKKLNQSGHFLWIGSDSWGSKIAPVYQQEEIAEGAVTILPKRASIDGFDRYFRSRTLANNRRNVWFAEFWEENFGCKLGSHGKRNSHIKKCTGLERIARDSSYEQEGKVQFVIDAVYSMAYALHNMHKDVCPGYIGICPRMSTIDGKELLGYIRAVNFNGNAGTPVTFNENGDAPGRLGYYKWGENGRLINILYPQVEDMQWANREHTHPASVCSLPCKPGERKKTVKGVPCCWHCERCEGYNYQVDELSCELCPLDQRPNVNRTGCQLIPIIKLEWHSPWAVVPVFVAILGIIATTFVIVTFVRYNDTPIVRASGRELSYVLLTGIFLCYSITFLMIAAPDTIICSFRRIFLGLGMCFSYAALLTKTNRIHRIFEQGKKSVTAPKFISPASQLVITFSLISIQLLGVCVWFVVDPPHIIIDYGEQRTLDPENARGVLKCDISDLSLICSLGYSILLMVTCTVYAIKTRGVPETFNEAKPIGFTMYTTCIIWLAFIPIFFGTAQSAEKMYIQTTTLTVSMSLSASVSLGMLYMPKVYIIIFHPEQNVQKRKRSFKAVVTAATMQSKLIQKGNDRPNGEVKSELCESLETNKFH</sequence>
<dbReference type="FunFam" id="2.10.50.30:FF:000001">
    <property type="entry name" value="metabotropic glutamate receptor 1"/>
    <property type="match status" value="1"/>
</dbReference>
<evidence type="ECO:0000313" key="15">
    <source>
        <dbReference type="EMBL" id="MXQ80665.1"/>
    </source>
</evidence>
<dbReference type="SUPFAM" id="SSF53822">
    <property type="entry name" value="Periplasmic binding protein-like I"/>
    <property type="match status" value="1"/>
</dbReference>
<dbReference type="PRINTS" id="PR01054">
    <property type="entry name" value="MTABOTROPC4R"/>
</dbReference>
<dbReference type="Gene3D" id="3.40.50.2300">
    <property type="match status" value="3"/>
</dbReference>
<protein>
    <recommendedName>
        <fullName evidence="14">G-protein coupled receptors family 3 profile domain-containing protein</fullName>
    </recommendedName>
</protein>
<dbReference type="PRINTS" id="PR00593">
    <property type="entry name" value="MTABOTROPICR"/>
</dbReference>
<dbReference type="InterPro" id="IPR001828">
    <property type="entry name" value="ANF_lig-bd_rcpt"/>
</dbReference>
<keyword evidence="11" id="KW-0325">Glycoprotein</keyword>
<dbReference type="Pfam" id="PF07562">
    <property type="entry name" value="NCD3G"/>
    <property type="match status" value="1"/>
</dbReference>
<dbReference type="Pfam" id="PF00003">
    <property type="entry name" value="7tm_3"/>
    <property type="match status" value="1"/>
</dbReference>
<feature type="domain" description="G-protein coupled receptors family 3 profile" evidence="14">
    <location>
        <begin position="523"/>
        <end position="797"/>
    </location>
</feature>
<keyword evidence="4 13" id="KW-0812">Transmembrane</keyword>
<dbReference type="InterPro" id="IPR001786">
    <property type="entry name" value="GPCR_3_mGluR4"/>
</dbReference>
<dbReference type="InterPro" id="IPR000337">
    <property type="entry name" value="GPCR_3"/>
</dbReference>
<keyword evidence="8 13" id="KW-0472">Membrane</keyword>
<keyword evidence="5" id="KW-0732">Signal</keyword>
<dbReference type="GO" id="GO:0004930">
    <property type="term" value="F:G protein-coupled receptor activity"/>
    <property type="evidence" value="ECO:0007669"/>
    <property type="project" value="UniProtKB-KW"/>
</dbReference>
<evidence type="ECO:0000313" key="16">
    <source>
        <dbReference type="Proteomes" id="UP000322234"/>
    </source>
</evidence>
<evidence type="ECO:0000256" key="4">
    <source>
        <dbReference type="ARBA" id="ARBA00022692"/>
    </source>
</evidence>
<evidence type="ECO:0000256" key="9">
    <source>
        <dbReference type="ARBA" id="ARBA00023157"/>
    </source>
</evidence>
<dbReference type="CDD" id="cd15454">
    <property type="entry name" value="7tmC_mGluR8"/>
    <property type="match status" value="1"/>
</dbReference>
<feature type="transmembrane region" description="Helical" evidence="13">
    <location>
        <begin position="523"/>
        <end position="549"/>
    </location>
</feature>
<dbReference type="EMBL" id="VBQZ03000005">
    <property type="protein sequence ID" value="MXQ80665.1"/>
    <property type="molecule type" value="Genomic_DNA"/>
</dbReference>
<evidence type="ECO:0000256" key="10">
    <source>
        <dbReference type="ARBA" id="ARBA00023170"/>
    </source>
</evidence>
<dbReference type="Gene3D" id="2.10.50.30">
    <property type="entry name" value="GPCR, family 3, nine cysteines domain"/>
    <property type="match status" value="1"/>
</dbReference>
<keyword evidence="6 13" id="KW-1133">Transmembrane helix</keyword>
<dbReference type="InterPro" id="IPR011500">
    <property type="entry name" value="GPCR_3_9-Cys_dom"/>
</dbReference>
<comment type="caution">
    <text evidence="15">The sequence shown here is derived from an EMBL/GenBank/DDBJ whole genome shotgun (WGS) entry which is preliminary data.</text>
</comment>
<evidence type="ECO:0000256" key="1">
    <source>
        <dbReference type="ARBA" id="ARBA00004651"/>
    </source>
</evidence>
<dbReference type="Pfam" id="PF01094">
    <property type="entry name" value="ANF_receptor"/>
    <property type="match status" value="1"/>
</dbReference>
<evidence type="ECO:0000256" key="11">
    <source>
        <dbReference type="ARBA" id="ARBA00023180"/>
    </source>
</evidence>
<evidence type="ECO:0000256" key="6">
    <source>
        <dbReference type="ARBA" id="ARBA00022989"/>
    </source>
</evidence>
<evidence type="ECO:0000256" key="5">
    <source>
        <dbReference type="ARBA" id="ARBA00022729"/>
    </source>
</evidence>
<organism evidence="15 16">
    <name type="scientific">Bos mutus</name>
    <name type="common">wild yak</name>
    <dbReference type="NCBI Taxonomy" id="72004"/>
    <lineage>
        <taxon>Eukaryota</taxon>
        <taxon>Metazoa</taxon>
        <taxon>Chordata</taxon>
        <taxon>Craniata</taxon>
        <taxon>Vertebrata</taxon>
        <taxon>Euteleostomi</taxon>
        <taxon>Mammalia</taxon>
        <taxon>Eutheria</taxon>
        <taxon>Laurasiatheria</taxon>
        <taxon>Artiodactyla</taxon>
        <taxon>Ruminantia</taxon>
        <taxon>Pecora</taxon>
        <taxon>Bovidae</taxon>
        <taxon>Bovinae</taxon>
        <taxon>Bos</taxon>
    </lineage>
</organism>
<keyword evidence="9" id="KW-1015">Disulfide bond</keyword>
<dbReference type="FunFam" id="3.40.50.2300:FF:000176">
    <property type="entry name" value="metabotropic glutamate receptor 7"/>
    <property type="match status" value="1"/>
</dbReference>
<keyword evidence="10" id="KW-0675">Receptor</keyword>
<feature type="transmembrane region" description="Helical" evidence="13">
    <location>
        <begin position="762"/>
        <end position="784"/>
    </location>
</feature>
<dbReference type="PRINTS" id="PR00248">
    <property type="entry name" value="GPCRMGR"/>
</dbReference>
<evidence type="ECO:0000256" key="13">
    <source>
        <dbReference type="SAM" id="Phobius"/>
    </source>
</evidence>
<proteinExistence type="inferred from homology"/>
<feature type="transmembrane region" description="Helical" evidence="13">
    <location>
        <begin position="720"/>
        <end position="742"/>
    </location>
</feature>
<evidence type="ECO:0000256" key="7">
    <source>
        <dbReference type="ARBA" id="ARBA00023040"/>
    </source>
</evidence>
<feature type="transmembrane region" description="Helical" evidence="13">
    <location>
        <begin position="687"/>
        <end position="708"/>
    </location>
</feature>
<feature type="transmembrane region" description="Helical" evidence="13">
    <location>
        <begin position="629"/>
        <end position="656"/>
    </location>
</feature>
<evidence type="ECO:0000256" key="8">
    <source>
        <dbReference type="ARBA" id="ARBA00023136"/>
    </source>
</evidence>
<keyword evidence="3" id="KW-1003">Cell membrane</keyword>
<comment type="similarity">
    <text evidence="2">Belongs to the G-protein coupled receptor 3 family.</text>
</comment>
<keyword evidence="12" id="KW-0807">Transducer</keyword>
<dbReference type="InterPro" id="IPR028082">
    <property type="entry name" value="Peripla_BP_I"/>
</dbReference>
<evidence type="ECO:0000256" key="2">
    <source>
        <dbReference type="ARBA" id="ARBA00007242"/>
    </source>
</evidence>
<dbReference type="AlphaFoldDB" id="A0A6B0QT05"/>
<dbReference type="InterPro" id="IPR000162">
    <property type="entry name" value="GPCR_3_mtglu_rcpt"/>
</dbReference>
<dbReference type="PROSITE" id="PS00981">
    <property type="entry name" value="G_PROTEIN_RECEP_F3_3"/>
    <property type="match status" value="1"/>
</dbReference>
<dbReference type="InterPro" id="IPR017979">
    <property type="entry name" value="GPCR_3_CS"/>
</dbReference>
<dbReference type="InterPro" id="IPR017978">
    <property type="entry name" value="GPCR_3_C"/>
</dbReference>
<evidence type="ECO:0000259" key="14">
    <source>
        <dbReference type="PROSITE" id="PS50259"/>
    </source>
</evidence>
<gene>
    <name evidence="15" type="ORF">E5288_WYG008999</name>
</gene>